<evidence type="ECO:0000256" key="6">
    <source>
        <dbReference type="ARBA" id="ARBA00022691"/>
    </source>
</evidence>
<keyword evidence="5" id="KW-0004">4Fe-4S</keyword>
<feature type="domain" description="Flavodoxin-like" evidence="17">
    <location>
        <begin position="50"/>
        <end position="199"/>
    </location>
</feature>
<evidence type="ECO:0000313" key="19">
    <source>
        <dbReference type="EMBL" id="CAD9009471.1"/>
    </source>
</evidence>
<dbReference type="Gene3D" id="3.40.50.360">
    <property type="match status" value="1"/>
</dbReference>
<evidence type="ECO:0000256" key="2">
    <source>
        <dbReference type="ARBA" id="ARBA00004797"/>
    </source>
</evidence>
<dbReference type="InterPro" id="IPR029039">
    <property type="entry name" value="Flavoprotein-like_sf"/>
</dbReference>
<sequence>MVEWCKLLLPLSLLGGIPLCNFLVHLLRRITSGGDQSKAIGSRTSTDRGITILYATQKGTAAQLAGRLAKRVEAKGVTPQVVDLAHYDPEDFPAEKFVAFIVATYEGGEGPVATHDFFRWLEEHSNDFRVPKNAFESLNYSILGLGNSVYADKGHYNLVALNLDRSLQKLSGQRILEVSLADEQDGLLEVCDAWIEDLTQIVVQYGNGKALQPVRKAPSAAVVEDSEEDGSDDDGFEDDIQSQGSNLMDMEDLGQAYGKKNKNAELLNPRLRQSLTKQGYQLIGSHSGVKLCRWTKAMLRGRGGCYKHTFYGIKSYQCMEMTPSLACANKCVFCWRHHSNPVTKEWRWKMDDPEFLVTESIDAHVRMINTMKGVPGVKPERLAEAYTPRHCALSLVGEPIIYPEINSFVRLLHERHISTFMVTNAQFPDRIDQLDPVTQLYVSIDAATKESLKAVDRPIFDDFWERFLACIDSLRRKGQRTVFRLTLVKDRNMEEMAEYCELVKRGQPDFIEVKGVTYCGENTASDLTIKNSPYHQEVVRFCEELCDGANLAMGDTYGLACEHEHSVCVLIANKKFFVDGQWHTWIDYDRFHELALGNKAFDATDYMEPTPGWAVFGADEKGFDPAEVRHVRKQKQKAST</sequence>
<evidence type="ECO:0000256" key="11">
    <source>
        <dbReference type="ARBA" id="ARBA00023014"/>
    </source>
</evidence>
<evidence type="ECO:0000256" key="4">
    <source>
        <dbReference type="ARBA" id="ARBA00012821"/>
    </source>
</evidence>
<dbReference type="FunFam" id="3.20.20.70:FF:000196">
    <property type="entry name" value="S-adenosyl-L-methionine-dependent tRNA 4-demethylwyosine synthase"/>
    <property type="match status" value="1"/>
</dbReference>
<organism evidence="19">
    <name type="scientific">Eutreptiella gymnastica</name>
    <dbReference type="NCBI Taxonomy" id="73025"/>
    <lineage>
        <taxon>Eukaryota</taxon>
        <taxon>Discoba</taxon>
        <taxon>Euglenozoa</taxon>
        <taxon>Euglenida</taxon>
        <taxon>Spirocuta</taxon>
        <taxon>Euglenophyceae</taxon>
        <taxon>Eutreptiales</taxon>
        <taxon>Eutreptiaceae</taxon>
        <taxon>Eutreptiella</taxon>
    </lineage>
</organism>
<evidence type="ECO:0000256" key="9">
    <source>
        <dbReference type="ARBA" id="ARBA00022741"/>
    </source>
</evidence>
<feature type="region of interest" description="Disordered" evidence="16">
    <location>
        <begin position="218"/>
        <end position="241"/>
    </location>
</feature>
<evidence type="ECO:0000256" key="7">
    <source>
        <dbReference type="ARBA" id="ARBA00022694"/>
    </source>
</evidence>
<dbReference type="PRINTS" id="PR00369">
    <property type="entry name" value="FLAVODOXIN"/>
</dbReference>
<dbReference type="GO" id="GO:0010181">
    <property type="term" value="F:FMN binding"/>
    <property type="evidence" value="ECO:0007669"/>
    <property type="project" value="InterPro"/>
</dbReference>
<evidence type="ECO:0000256" key="5">
    <source>
        <dbReference type="ARBA" id="ARBA00022485"/>
    </source>
</evidence>
<dbReference type="PANTHER" id="PTHR13930:SF0">
    <property type="entry name" value="S-ADENOSYL-L-METHIONINE-DEPENDENT TRNA 4-DEMETHYLWYOSINE SYNTHASE TYW1-RELATED"/>
    <property type="match status" value="1"/>
</dbReference>
<dbReference type="InterPro" id="IPR034556">
    <property type="entry name" value="tRNA_wybutosine-synthase"/>
</dbReference>
<evidence type="ECO:0000256" key="14">
    <source>
        <dbReference type="ARBA" id="ARBA00025368"/>
    </source>
</evidence>
<dbReference type="PANTHER" id="PTHR13930">
    <property type="entry name" value="S-ADENOSYL-L-METHIONINE-DEPENDENT TRNA 4-DEMETHYLWYOSINE SYNTHASE"/>
    <property type="match status" value="1"/>
</dbReference>
<dbReference type="CDD" id="cd01335">
    <property type="entry name" value="Radical_SAM"/>
    <property type="match status" value="1"/>
</dbReference>
<dbReference type="PROSITE" id="PS51918">
    <property type="entry name" value="RADICAL_SAM"/>
    <property type="match status" value="1"/>
</dbReference>
<keyword evidence="9" id="KW-0547">Nucleotide-binding</keyword>
<keyword evidence="10" id="KW-0408">Iron</keyword>
<keyword evidence="8" id="KW-0479">Metal-binding</keyword>
<dbReference type="GO" id="GO:0031591">
    <property type="term" value="P:wybutosine biosynthetic process"/>
    <property type="evidence" value="ECO:0007669"/>
    <property type="project" value="TreeGrafter"/>
</dbReference>
<evidence type="ECO:0000256" key="13">
    <source>
        <dbReference type="ARBA" id="ARBA00023239"/>
    </source>
</evidence>
<dbReference type="Pfam" id="PF04055">
    <property type="entry name" value="Radical_SAM"/>
    <property type="match status" value="1"/>
</dbReference>
<keyword evidence="12" id="KW-0496">Mitochondrion</keyword>
<dbReference type="InterPro" id="IPR013917">
    <property type="entry name" value="tRNA_wybutosine-synth"/>
</dbReference>
<evidence type="ECO:0000256" key="3">
    <source>
        <dbReference type="ARBA" id="ARBA00010115"/>
    </source>
</evidence>
<comment type="pathway">
    <text evidence="2">tRNA modification; wybutosine-tRNA(Phe) biosynthesis.</text>
</comment>
<dbReference type="SFLD" id="SFLDG01071">
    <property type="entry name" value="tRNA_wybutosine-synthesizing"/>
    <property type="match status" value="1"/>
</dbReference>
<name>A0A7S1NCE0_9EUGL</name>
<dbReference type="GO" id="GO:0051539">
    <property type="term" value="F:4 iron, 4 sulfur cluster binding"/>
    <property type="evidence" value="ECO:0007669"/>
    <property type="project" value="UniProtKB-KW"/>
</dbReference>
<evidence type="ECO:0000259" key="18">
    <source>
        <dbReference type="PROSITE" id="PS51918"/>
    </source>
</evidence>
<proteinExistence type="inferred from homology"/>
<keyword evidence="7" id="KW-0819">tRNA processing</keyword>
<evidence type="ECO:0000256" key="15">
    <source>
        <dbReference type="ARBA" id="ARBA00049466"/>
    </source>
</evidence>
<dbReference type="UniPathway" id="UPA00375"/>
<evidence type="ECO:0000259" key="17">
    <source>
        <dbReference type="PROSITE" id="PS50902"/>
    </source>
</evidence>
<dbReference type="PROSITE" id="PS50902">
    <property type="entry name" value="FLAVODOXIN_LIKE"/>
    <property type="match status" value="1"/>
</dbReference>
<accession>A0A7S1NCE0</accession>
<comment type="catalytic activity">
    <reaction evidence="15">
        <text>N(1)-methylguanosine(37) in tRNA(Phe) + pyruvate + S-adenosyl-L-methionine = 4-demethylwyosine(37) in tRNA(Phe) + 5'-deoxyadenosine + L-methionine + CO2 + H2O</text>
        <dbReference type="Rhea" id="RHEA:36347"/>
        <dbReference type="Rhea" id="RHEA-COMP:10164"/>
        <dbReference type="Rhea" id="RHEA-COMP:10165"/>
        <dbReference type="ChEBI" id="CHEBI:15361"/>
        <dbReference type="ChEBI" id="CHEBI:15377"/>
        <dbReference type="ChEBI" id="CHEBI:16526"/>
        <dbReference type="ChEBI" id="CHEBI:17319"/>
        <dbReference type="ChEBI" id="CHEBI:57844"/>
        <dbReference type="ChEBI" id="CHEBI:59789"/>
        <dbReference type="ChEBI" id="CHEBI:64315"/>
        <dbReference type="ChEBI" id="CHEBI:73542"/>
        <dbReference type="EC" id="4.1.3.44"/>
    </reaction>
</comment>
<dbReference type="SUPFAM" id="SSF102114">
    <property type="entry name" value="Radical SAM enzymes"/>
    <property type="match status" value="1"/>
</dbReference>
<dbReference type="EC" id="4.1.3.44" evidence="4"/>
<keyword evidence="6" id="KW-0949">S-adenosyl-L-methionine</keyword>
<dbReference type="SUPFAM" id="SSF52218">
    <property type="entry name" value="Flavoproteins"/>
    <property type="match status" value="1"/>
</dbReference>
<dbReference type="Pfam" id="PF08608">
    <property type="entry name" value="Wyosine_form"/>
    <property type="match status" value="1"/>
</dbReference>
<protein>
    <recommendedName>
        <fullName evidence="4">tRNA 4-demethylwyosine synthase (AdoMet-dependent)</fullName>
        <ecNumber evidence="4">4.1.3.44</ecNumber>
    </recommendedName>
</protein>
<evidence type="ECO:0000256" key="12">
    <source>
        <dbReference type="ARBA" id="ARBA00023128"/>
    </source>
</evidence>
<dbReference type="GO" id="GO:0102521">
    <property type="term" value="F:tRNA-4-demethylwyosine synthase activity"/>
    <property type="evidence" value="ECO:0007669"/>
    <property type="project" value="UniProtKB-EC"/>
</dbReference>
<evidence type="ECO:0000256" key="1">
    <source>
        <dbReference type="ARBA" id="ARBA00001966"/>
    </source>
</evidence>
<dbReference type="AlphaFoldDB" id="A0A7S1NCE0"/>
<dbReference type="InterPro" id="IPR008254">
    <property type="entry name" value="Flavodoxin/NO_synth"/>
</dbReference>
<dbReference type="Pfam" id="PF00258">
    <property type="entry name" value="Flavodoxin_1"/>
    <property type="match status" value="1"/>
</dbReference>
<dbReference type="EMBL" id="HBGA01055863">
    <property type="protein sequence ID" value="CAD9009471.1"/>
    <property type="molecule type" value="Transcribed_RNA"/>
</dbReference>
<dbReference type="SFLD" id="SFLDF00284">
    <property type="entry name" value="tRNA_wybutosine-synthesizing"/>
    <property type="match status" value="1"/>
</dbReference>
<dbReference type="InterPro" id="IPR013785">
    <property type="entry name" value="Aldolase_TIM"/>
</dbReference>
<keyword evidence="13" id="KW-0456">Lyase</keyword>
<feature type="compositionally biased region" description="Acidic residues" evidence="16">
    <location>
        <begin position="224"/>
        <end position="240"/>
    </location>
</feature>
<evidence type="ECO:0000256" key="10">
    <source>
        <dbReference type="ARBA" id="ARBA00023004"/>
    </source>
</evidence>
<keyword evidence="11" id="KW-0411">Iron-sulfur</keyword>
<comment type="similarity">
    <text evidence="3">Belongs to the TYW1 family.</text>
</comment>
<evidence type="ECO:0000256" key="8">
    <source>
        <dbReference type="ARBA" id="ARBA00022723"/>
    </source>
</evidence>
<reference evidence="19" key="1">
    <citation type="submission" date="2021-01" db="EMBL/GenBank/DDBJ databases">
        <authorList>
            <person name="Corre E."/>
            <person name="Pelletier E."/>
            <person name="Niang G."/>
            <person name="Scheremetjew M."/>
            <person name="Finn R."/>
            <person name="Kale V."/>
            <person name="Holt S."/>
            <person name="Cochrane G."/>
            <person name="Meng A."/>
            <person name="Brown T."/>
            <person name="Cohen L."/>
        </authorList>
    </citation>
    <scope>NUCLEOTIDE SEQUENCE</scope>
    <source>
        <strain evidence="19">NIES-381</strain>
    </source>
</reference>
<feature type="domain" description="Radical SAM core" evidence="18">
    <location>
        <begin position="311"/>
        <end position="555"/>
    </location>
</feature>
<dbReference type="SFLD" id="SFLDS00029">
    <property type="entry name" value="Radical_SAM"/>
    <property type="match status" value="1"/>
</dbReference>
<dbReference type="GO" id="GO:0046872">
    <property type="term" value="F:metal ion binding"/>
    <property type="evidence" value="ECO:0007669"/>
    <property type="project" value="UniProtKB-KW"/>
</dbReference>
<dbReference type="InterPro" id="IPR001094">
    <property type="entry name" value="Flavdoxin-like"/>
</dbReference>
<evidence type="ECO:0000256" key="16">
    <source>
        <dbReference type="SAM" id="MobiDB-lite"/>
    </source>
</evidence>
<dbReference type="InterPro" id="IPR058240">
    <property type="entry name" value="rSAM_sf"/>
</dbReference>
<comment type="cofactor">
    <cofactor evidence="1">
        <name>[4Fe-4S] cluster</name>
        <dbReference type="ChEBI" id="CHEBI:49883"/>
    </cofactor>
</comment>
<dbReference type="Gene3D" id="3.20.20.70">
    <property type="entry name" value="Aldolase class I"/>
    <property type="match status" value="1"/>
</dbReference>
<dbReference type="InterPro" id="IPR007197">
    <property type="entry name" value="rSAM"/>
</dbReference>
<comment type="function">
    <text evidence="14">Probable component of the wybutosine biosynthesis pathway. Wybutosine is a hyper modified guanosine with a tricyclic base found at the 3'-position adjacent to the anticodon of eukaryotic phenylalanine tRNA. Catalyzes the condensation of N-methylguanine with 2 carbon atoms from pyruvate to form the tricyclic 4-demethylwyosine, an intermediate in wybutosine biosynthesis.</text>
</comment>
<gene>
    <name evidence="19" type="ORF">EGYM00392_LOCUS20566</name>
</gene>